<dbReference type="InterPro" id="IPR043129">
    <property type="entry name" value="ATPase_NBD"/>
</dbReference>
<reference evidence="1 2" key="1">
    <citation type="journal article" date="2015" name="Genome Announc.">
        <title>Draft Genome Sequences of Marine Isolates of Thalassomonas viridans and Thalassomonas actiniarum.</title>
        <authorList>
            <person name="Olonade I."/>
            <person name="van Zyl L.J."/>
            <person name="Trindade M."/>
        </authorList>
    </citation>
    <scope>NUCLEOTIDE SEQUENCE [LARGE SCALE GENOMIC DNA]</scope>
    <source>
        <strain evidence="1 2">A5K-106</strain>
    </source>
</reference>
<dbReference type="KEGG" id="tact:SG35_023405"/>
<protein>
    <recommendedName>
        <fullName evidence="3">MSHA biogenesis protein MshI</fullName>
    </recommendedName>
</protein>
<dbReference type="EMBL" id="CP059735">
    <property type="protein sequence ID" value="WDD98194.1"/>
    <property type="molecule type" value="Genomic_DNA"/>
</dbReference>
<dbReference type="AlphaFoldDB" id="A0AAE9YN51"/>
<dbReference type="Proteomes" id="UP000032568">
    <property type="component" value="Chromosome"/>
</dbReference>
<keyword evidence="2" id="KW-1185">Reference proteome</keyword>
<reference evidence="1 2" key="2">
    <citation type="journal article" date="2022" name="Mar. Drugs">
        <title>Bioassay-Guided Fractionation Leads to the Detection of Cholic Acid Generated by the Rare Thalassomonas sp.</title>
        <authorList>
            <person name="Pheiffer F."/>
            <person name="Schneider Y.K."/>
            <person name="Hansen E.H."/>
            <person name="Andersen J.H."/>
            <person name="Isaksson J."/>
            <person name="Busche T."/>
            <person name="R C."/>
            <person name="Kalinowski J."/>
            <person name="Zyl L.V."/>
            <person name="Trindade M."/>
        </authorList>
    </citation>
    <scope>NUCLEOTIDE SEQUENCE [LARGE SCALE GENOMIC DNA]</scope>
    <source>
        <strain evidence="1 2">A5K-106</strain>
    </source>
</reference>
<proteinExistence type="predicted"/>
<dbReference type="SUPFAM" id="SSF53067">
    <property type="entry name" value="Actin-like ATPase domain"/>
    <property type="match status" value="1"/>
</dbReference>
<evidence type="ECO:0000313" key="1">
    <source>
        <dbReference type="EMBL" id="WDD98194.1"/>
    </source>
</evidence>
<evidence type="ECO:0000313" key="2">
    <source>
        <dbReference type="Proteomes" id="UP000032568"/>
    </source>
</evidence>
<organism evidence="1 2">
    <name type="scientific">Thalassomonas actiniarum</name>
    <dbReference type="NCBI Taxonomy" id="485447"/>
    <lineage>
        <taxon>Bacteria</taxon>
        <taxon>Pseudomonadati</taxon>
        <taxon>Pseudomonadota</taxon>
        <taxon>Gammaproteobacteria</taxon>
        <taxon>Alteromonadales</taxon>
        <taxon>Colwelliaceae</taxon>
        <taxon>Thalassomonas</taxon>
    </lineage>
</organism>
<dbReference type="Gene3D" id="3.30.1490.300">
    <property type="match status" value="1"/>
</dbReference>
<accession>A0AAE9YN51</accession>
<dbReference type="RefSeq" id="WP_152646446.1">
    <property type="nucleotide sequence ID" value="NZ_CP059735.1"/>
</dbReference>
<sequence>MTKFFVKKESHHQLGISLRQDALVFCYFPENSAPQAQEIPLIDNNYQLGLMKLAEDGSLKGECHLVLSSQFYQVVQLDKPQVPPDEINAALKWQVKDLVTFPPEDMVLDYFDAPQLPNSPQKINVVCARQSVLKEMVTLLQEKRLRLKSIITEEFAFSALLPPEEDACLLVCQQPHEEIVLIIIKQGQIYFHRRLRGFSEIARRSELELQAGVVDALSLEIQRSSDFFERQLKQAPIKHIRLMLPMAQEAFLAEKLGENTNMPVTLLALEESVPREKSAARGAILADRRGVF</sequence>
<evidence type="ECO:0008006" key="3">
    <source>
        <dbReference type="Google" id="ProtNLM"/>
    </source>
</evidence>
<gene>
    <name evidence="1" type="ORF">SG35_023405</name>
</gene>
<name>A0AAE9YN51_9GAMM</name>
<dbReference type="Gene3D" id="3.30.420.40">
    <property type="match status" value="2"/>
</dbReference>